<feature type="domain" description="GP-PDE" evidence="1">
    <location>
        <begin position="1"/>
        <end position="222"/>
    </location>
</feature>
<dbReference type="PANTHER" id="PTHR46211">
    <property type="entry name" value="GLYCEROPHOSPHORYL DIESTER PHOSPHODIESTERASE"/>
    <property type="match status" value="1"/>
</dbReference>
<dbReference type="EMBL" id="JAKELO010000002">
    <property type="protein sequence ID" value="MDE4907657.1"/>
    <property type="molecule type" value="Genomic_DNA"/>
</dbReference>
<accession>A0A9Q4KTE7</accession>
<dbReference type="PROSITE" id="PS51704">
    <property type="entry name" value="GP_PDE"/>
    <property type="match status" value="1"/>
</dbReference>
<reference evidence="2" key="1">
    <citation type="submission" date="2022-01" db="EMBL/GenBank/DDBJ databases">
        <title>Draft genome of Methanogenium marinum DSM 15558.</title>
        <authorList>
            <person name="Chen S.-C."/>
            <person name="You Y.-T."/>
        </authorList>
    </citation>
    <scope>NUCLEOTIDE SEQUENCE</scope>
    <source>
        <strain evidence="2">DSM 15558</strain>
    </source>
</reference>
<dbReference type="AlphaFoldDB" id="A0A9Q4KTE7"/>
<dbReference type="GO" id="GO:0008081">
    <property type="term" value="F:phosphoric diester hydrolase activity"/>
    <property type="evidence" value="ECO:0007669"/>
    <property type="project" value="InterPro"/>
</dbReference>
<comment type="caution">
    <text evidence="2">The sequence shown here is derived from an EMBL/GenBank/DDBJ whole genome shotgun (WGS) entry which is preliminary data.</text>
</comment>
<name>A0A9Q4KTE7_9EURY</name>
<sequence>MFIVGHRGARAVYPENSITALKEGMGCAEFVEIDVHLTKDGIPVVMHDATLDRTTNGSGLVSEKTLLEIQQLDAGDGHPIPTLEDVCTICLSSCGIVAEIKESGSEEAICRVLSKYDPDSFWVVSFQLESIREVKRLLPRVKTGLICSTDCENPFSPVLAIGADAILPRTDNVTQEMVAEAHRQGLSVIIWTLNTPEAYMKAAASGADGWVTDDPCGLRVWVNRNLKNNSIRI</sequence>
<dbReference type="GO" id="GO:0006629">
    <property type="term" value="P:lipid metabolic process"/>
    <property type="evidence" value="ECO:0007669"/>
    <property type="project" value="InterPro"/>
</dbReference>
<dbReference type="SUPFAM" id="SSF51695">
    <property type="entry name" value="PLC-like phosphodiesterases"/>
    <property type="match status" value="1"/>
</dbReference>
<dbReference type="Gene3D" id="3.20.20.190">
    <property type="entry name" value="Phosphatidylinositol (PI) phosphodiesterase"/>
    <property type="match status" value="1"/>
</dbReference>
<organism evidence="2 3">
    <name type="scientific">Methanogenium marinum</name>
    <dbReference type="NCBI Taxonomy" id="348610"/>
    <lineage>
        <taxon>Archaea</taxon>
        <taxon>Methanobacteriati</taxon>
        <taxon>Methanobacteriota</taxon>
        <taxon>Stenosarchaea group</taxon>
        <taxon>Methanomicrobia</taxon>
        <taxon>Methanomicrobiales</taxon>
        <taxon>Methanomicrobiaceae</taxon>
        <taxon>Methanogenium</taxon>
    </lineage>
</organism>
<dbReference type="InterPro" id="IPR017946">
    <property type="entry name" value="PLC-like_Pdiesterase_TIM-brl"/>
</dbReference>
<gene>
    <name evidence="2" type="ORF">L0665_03400</name>
</gene>
<dbReference type="RefSeq" id="WP_274924306.1">
    <property type="nucleotide sequence ID" value="NZ_JAKELO010000002.1"/>
</dbReference>
<evidence type="ECO:0000313" key="3">
    <source>
        <dbReference type="Proteomes" id="UP001143747"/>
    </source>
</evidence>
<dbReference type="Proteomes" id="UP001143747">
    <property type="component" value="Unassembled WGS sequence"/>
</dbReference>
<protein>
    <submittedName>
        <fullName evidence="2">Glycerophosphodiester phosphodiesterase</fullName>
    </submittedName>
</protein>
<keyword evidence="3" id="KW-1185">Reference proteome</keyword>
<proteinExistence type="predicted"/>
<dbReference type="InterPro" id="IPR030395">
    <property type="entry name" value="GP_PDE_dom"/>
</dbReference>
<evidence type="ECO:0000259" key="1">
    <source>
        <dbReference type="PROSITE" id="PS51704"/>
    </source>
</evidence>
<evidence type="ECO:0000313" key="2">
    <source>
        <dbReference type="EMBL" id="MDE4907657.1"/>
    </source>
</evidence>
<dbReference type="Pfam" id="PF03009">
    <property type="entry name" value="GDPD"/>
    <property type="match status" value="1"/>
</dbReference>
<dbReference type="PANTHER" id="PTHR46211:SF1">
    <property type="entry name" value="GLYCEROPHOSPHODIESTER PHOSPHODIESTERASE, CYTOPLASMIC"/>
    <property type="match status" value="1"/>
</dbReference>